<reference evidence="1" key="1">
    <citation type="submission" date="2023-07" db="EMBL/GenBank/DDBJ databases">
        <authorList>
            <person name="Xia Y."/>
        </authorList>
    </citation>
    <scope>NUCLEOTIDE SEQUENCE</scope>
    <source>
        <strain evidence="1">F</strain>
    </source>
</reference>
<sequence length="51" mass="5705">MAAQSSSTSSSAPKLIVIQLQKIIVEKNHNKKDIKGLKQGINNIFKNQRQK</sequence>
<proteinExistence type="predicted"/>
<accession>A0AA96IYM2</accession>
<protein>
    <submittedName>
        <fullName evidence="1">Uncharacterized protein</fullName>
    </submittedName>
</protein>
<name>A0AA96IYM2_9VIRU</name>
<evidence type="ECO:0000313" key="1">
    <source>
        <dbReference type="EMBL" id="WNL49649.1"/>
    </source>
</evidence>
<gene>
    <name evidence="1" type="ORF">MarFTMF_133</name>
</gene>
<organism evidence="1">
    <name type="scientific">Marseillevirus sp</name>
    <dbReference type="NCBI Taxonomy" id="2809551"/>
    <lineage>
        <taxon>Viruses</taxon>
        <taxon>Varidnaviria</taxon>
        <taxon>Bamfordvirae</taxon>
        <taxon>Nucleocytoviricota</taxon>
        <taxon>Megaviricetes</taxon>
        <taxon>Pimascovirales</taxon>
        <taxon>Pimascovirales incertae sedis</taxon>
        <taxon>Marseilleviridae</taxon>
        <taxon>Marseillevirus</taxon>
    </lineage>
</organism>
<dbReference type="EMBL" id="OR343188">
    <property type="protein sequence ID" value="WNL49649.1"/>
    <property type="molecule type" value="Genomic_DNA"/>
</dbReference>